<dbReference type="GO" id="GO:0009788">
    <property type="term" value="P:negative regulation of abscisic acid-activated signaling pathway"/>
    <property type="evidence" value="ECO:0007669"/>
    <property type="project" value="InterPro"/>
</dbReference>
<gene>
    <name evidence="8" type="ORF">D0Y65_045063</name>
</gene>
<evidence type="ECO:0000256" key="6">
    <source>
        <dbReference type="PROSITE-ProRule" id="PRU00042"/>
    </source>
</evidence>
<keyword evidence="2" id="KW-0479">Metal-binding</keyword>
<keyword evidence="5" id="KW-0539">Nucleus</keyword>
<evidence type="ECO:0000256" key="5">
    <source>
        <dbReference type="ARBA" id="ARBA00023242"/>
    </source>
</evidence>
<evidence type="ECO:0000313" key="9">
    <source>
        <dbReference type="Proteomes" id="UP000289340"/>
    </source>
</evidence>
<dbReference type="InterPro" id="IPR036236">
    <property type="entry name" value="Znf_C2H2_sf"/>
</dbReference>
<accession>A0A445G2X7</accession>
<reference evidence="8 9" key="1">
    <citation type="submission" date="2018-09" db="EMBL/GenBank/DDBJ databases">
        <title>A high-quality reference genome of wild soybean provides a powerful tool to mine soybean genomes.</title>
        <authorList>
            <person name="Xie M."/>
            <person name="Chung C.Y.L."/>
            <person name="Li M.-W."/>
            <person name="Wong F.-L."/>
            <person name="Chan T.-F."/>
            <person name="Lam H.-M."/>
        </authorList>
    </citation>
    <scope>NUCLEOTIDE SEQUENCE [LARGE SCALE GENOMIC DNA]</scope>
    <source>
        <strain evidence="9">cv. W05</strain>
        <tissue evidence="8">Hypocotyl of etiolated seedlings</tissue>
    </source>
</reference>
<comment type="caution">
    <text evidence="8">The sequence shown here is derived from an EMBL/GenBank/DDBJ whole genome shotgun (WGS) entry which is preliminary data.</text>
</comment>
<dbReference type="PROSITE" id="PS50157">
    <property type="entry name" value="ZINC_FINGER_C2H2_2"/>
    <property type="match status" value="1"/>
</dbReference>
<dbReference type="PROSITE" id="PS00028">
    <property type="entry name" value="ZINC_FINGER_C2H2_1"/>
    <property type="match status" value="1"/>
</dbReference>
<sequence length="203" mass="22443">MASCQRQSTELDRTACFSILALTIVDEIEGKVINTDSIESAMNFHNPNTSLHLSQHDDENHLNLDLLLEPSSSSSSSPSPICSMEPRIFSCNYCQRKFYSSQALGGHQNAHKLERTLAKKSRELSLNMQSYGAAEQRSNFGASHHLGHRALGVVDNQGQSYVRLGGRKEFSYGSKEGVGVASWSRASEHVQEDMGQLDLSLRL</sequence>
<dbReference type="SUPFAM" id="SSF57667">
    <property type="entry name" value="beta-beta-alpha zinc fingers"/>
    <property type="match status" value="1"/>
</dbReference>
<dbReference type="EMBL" id="QZWG01000017">
    <property type="protein sequence ID" value="RZB55560.1"/>
    <property type="molecule type" value="Genomic_DNA"/>
</dbReference>
<dbReference type="GO" id="GO:0005634">
    <property type="term" value="C:nucleus"/>
    <property type="evidence" value="ECO:0007669"/>
    <property type="project" value="UniProtKB-SubCell"/>
</dbReference>
<dbReference type="PANTHER" id="PTHR47287:SF15">
    <property type="entry name" value="ZINC FINGER PROTEIN 3-LIKE"/>
    <property type="match status" value="1"/>
</dbReference>
<proteinExistence type="predicted"/>
<dbReference type="InterPro" id="IPR044246">
    <property type="entry name" value="ZFP3-like"/>
</dbReference>
<dbReference type="Gene3D" id="3.30.160.60">
    <property type="entry name" value="Classic Zinc Finger"/>
    <property type="match status" value="1"/>
</dbReference>
<organism evidence="8 9">
    <name type="scientific">Glycine soja</name>
    <name type="common">Wild soybean</name>
    <dbReference type="NCBI Taxonomy" id="3848"/>
    <lineage>
        <taxon>Eukaryota</taxon>
        <taxon>Viridiplantae</taxon>
        <taxon>Streptophyta</taxon>
        <taxon>Embryophyta</taxon>
        <taxon>Tracheophyta</taxon>
        <taxon>Spermatophyta</taxon>
        <taxon>Magnoliopsida</taxon>
        <taxon>eudicotyledons</taxon>
        <taxon>Gunneridae</taxon>
        <taxon>Pentapetalae</taxon>
        <taxon>rosids</taxon>
        <taxon>fabids</taxon>
        <taxon>Fabales</taxon>
        <taxon>Fabaceae</taxon>
        <taxon>Papilionoideae</taxon>
        <taxon>50 kb inversion clade</taxon>
        <taxon>NPAAA clade</taxon>
        <taxon>indigoferoid/millettioid clade</taxon>
        <taxon>Phaseoleae</taxon>
        <taxon>Glycine</taxon>
        <taxon>Glycine subgen. Soja</taxon>
    </lineage>
</organism>
<evidence type="ECO:0000313" key="8">
    <source>
        <dbReference type="EMBL" id="RZB55560.1"/>
    </source>
</evidence>
<feature type="domain" description="C2H2-type" evidence="7">
    <location>
        <begin position="89"/>
        <end position="116"/>
    </location>
</feature>
<dbReference type="AlphaFoldDB" id="A0A445G2X7"/>
<evidence type="ECO:0000256" key="3">
    <source>
        <dbReference type="ARBA" id="ARBA00022771"/>
    </source>
</evidence>
<dbReference type="InterPro" id="IPR013087">
    <property type="entry name" value="Znf_C2H2_type"/>
</dbReference>
<keyword evidence="9" id="KW-1185">Reference proteome</keyword>
<evidence type="ECO:0000256" key="4">
    <source>
        <dbReference type="ARBA" id="ARBA00022833"/>
    </source>
</evidence>
<comment type="subcellular location">
    <subcellularLocation>
        <location evidence="1">Nucleus</location>
    </subcellularLocation>
</comment>
<evidence type="ECO:0000256" key="2">
    <source>
        <dbReference type="ARBA" id="ARBA00022723"/>
    </source>
</evidence>
<evidence type="ECO:0000259" key="7">
    <source>
        <dbReference type="PROSITE" id="PS50157"/>
    </source>
</evidence>
<keyword evidence="4" id="KW-0862">Zinc</keyword>
<dbReference type="GO" id="GO:0008270">
    <property type="term" value="F:zinc ion binding"/>
    <property type="evidence" value="ECO:0007669"/>
    <property type="project" value="UniProtKB-KW"/>
</dbReference>
<dbReference type="FunFam" id="3.30.160.60:FF:001366">
    <property type="entry name" value="Zinc finger protein 2"/>
    <property type="match status" value="1"/>
</dbReference>
<protein>
    <submittedName>
        <fullName evidence="8">Zinc finger protein 2</fullName>
    </submittedName>
</protein>
<evidence type="ECO:0000256" key="1">
    <source>
        <dbReference type="ARBA" id="ARBA00004123"/>
    </source>
</evidence>
<dbReference type="PANTHER" id="PTHR47287">
    <property type="entry name" value="C2H2 AND C2HC ZINC FINGERS SUPERFAMILY PROTEIN"/>
    <property type="match status" value="1"/>
</dbReference>
<dbReference type="Proteomes" id="UP000289340">
    <property type="component" value="Chromosome 17"/>
</dbReference>
<name>A0A445G2X7_GLYSO</name>
<keyword evidence="3 6" id="KW-0863">Zinc-finger</keyword>